<name>A0A1J5QZ26_9ZZZZ</name>
<comment type="caution">
    <text evidence="1">The sequence shown here is derived from an EMBL/GenBank/DDBJ whole genome shotgun (WGS) entry which is preliminary data.</text>
</comment>
<protein>
    <submittedName>
        <fullName evidence="1">Uncharacterized protein</fullName>
    </submittedName>
</protein>
<sequence>MPRWTDETRARQAELIRIHRPWEKSTGPRTEEGKLKSCQNAYVHGAYSLDVKGRSARLRPLLGLIYAIRNRSRAKR</sequence>
<accession>A0A1J5QZ26</accession>
<gene>
    <name evidence="1" type="ORF">GALL_331730</name>
</gene>
<organism evidence="1">
    <name type="scientific">mine drainage metagenome</name>
    <dbReference type="NCBI Taxonomy" id="410659"/>
    <lineage>
        <taxon>unclassified sequences</taxon>
        <taxon>metagenomes</taxon>
        <taxon>ecological metagenomes</taxon>
    </lineage>
</organism>
<evidence type="ECO:0000313" key="1">
    <source>
        <dbReference type="EMBL" id="OIQ84980.1"/>
    </source>
</evidence>
<dbReference type="AlphaFoldDB" id="A0A1J5QZ26"/>
<proteinExistence type="predicted"/>
<reference evidence="1" key="1">
    <citation type="submission" date="2016-10" db="EMBL/GenBank/DDBJ databases">
        <title>Sequence of Gallionella enrichment culture.</title>
        <authorList>
            <person name="Poehlein A."/>
            <person name="Muehling M."/>
            <person name="Daniel R."/>
        </authorList>
    </citation>
    <scope>NUCLEOTIDE SEQUENCE</scope>
</reference>
<dbReference type="EMBL" id="MLJW01000576">
    <property type="protein sequence ID" value="OIQ84980.1"/>
    <property type="molecule type" value="Genomic_DNA"/>
</dbReference>